<dbReference type="RefSeq" id="WP_012635861.1">
    <property type="nucleotide sequence ID" value="NC_011899.1"/>
</dbReference>
<dbReference type="OrthoDB" id="6024937at2"/>
<dbReference type="PANTHER" id="PTHR40061:SF1">
    <property type="entry name" value="SPORULATION PROTEIN YLMC-RELATED"/>
    <property type="match status" value="1"/>
</dbReference>
<dbReference type="HOGENOM" id="CLU_161336_0_1_9"/>
<dbReference type="Proteomes" id="UP000000719">
    <property type="component" value="Chromosome"/>
</dbReference>
<dbReference type="eggNOG" id="COG1873">
    <property type="taxonomic scope" value="Bacteria"/>
</dbReference>
<dbReference type="InterPro" id="IPR027275">
    <property type="entry name" value="PRC-brl_dom"/>
</dbReference>
<keyword evidence="3" id="KW-1185">Reference proteome</keyword>
<dbReference type="SUPFAM" id="SSF50346">
    <property type="entry name" value="PRC-barrel domain"/>
    <property type="match status" value="1"/>
</dbReference>
<proteinExistence type="predicted"/>
<name>B8CWK5_HALOH</name>
<dbReference type="KEGG" id="hor:Hore_09180"/>
<dbReference type="InterPro" id="IPR014238">
    <property type="entry name" value="Spore_YlmC/YmxH"/>
</dbReference>
<feature type="domain" description="PRC-barrel" evidence="1">
    <location>
        <begin position="5"/>
        <end position="78"/>
    </location>
</feature>
<evidence type="ECO:0000259" key="1">
    <source>
        <dbReference type="Pfam" id="PF05239"/>
    </source>
</evidence>
<dbReference type="InterPro" id="IPR011033">
    <property type="entry name" value="PRC_barrel-like_sf"/>
</dbReference>
<dbReference type="Gene3D" id="2.30.30.240">
    <property type="entry name" value="PRC-barrel domain"/>
    <property type="match status" value="1"/>
</dbReference>
<organism evidence="2 3">
    <name type="scientific">Halothermothrix orenii (strain H 168 / OCM 544 / DSM 9562)</name>
    <dbReference type="NCBI Taxonomy" id="373903"/>
    <lineage>
        <taxon>Bacteria</taxon>
        <taxon>Bacillati</taxon>
        <taxon>Bacillota</taxon>
        <taxon>Clostridia</taxon>
        <taxon>Halanaerobiales</taxon>
        <taxon>Halothermotrichaceae</taxon>
        <taxon>Halothermothrix</taxon>
    </lineage>
</organism>
<reference evidence="2 3" key="1">
    <citation type="journal article" date="2009" name="PLoS ONE">
        <title>Genome analysis of the anaerobic thermohalophilic bacterium Halothermothrix orenii.</title>
        <authorList>
            <person name="Mavromatis K."/>
            <person name="Ivanova N."/>
            <person name="Anderson I."/>
            <person name="Lykidis A."/>
            <person name="Hooper S.D."/>
            <person name="Sun H."/>
            <person name="Kunin V."/>
            <person name="Lapidus A."/>
            <person name="Hugenholtz P."/>
            <person name="Patel B."/>
            <person name="Kyrpides N.C."/>
        </authorList>
    </citation>
    <scope>NUCLEOTIDE SEQUENCE [LARGE SCALE GENOMIC DNA]</scope>
    <source>
        <strain evidence="3">H 168 / OCM 544 / DSM 9562</strain>
    </source>
</reference>
<protein>
    <submittedName>
        <fullName evidence="2">Sporulation protein YlmC/YmxH</fullName>
    </submittedName>
</protein>
<gene>
    <name evidence="2" type="ordered locus">Hore_09180</name>
</gene>
<dbReference type="Pfam" id="PF05239">
    <property type="entry name" value="PRC"/>
    <property type="match status" value="1"/>
</dbReference>
<dbReference type="AlphaFoldDB" id="B8CWK5"/>
<evidence type="ECO:0000313" key="3">
    <source>
        <dbReference type="Proteomes" id="UP000000719"/>
    </source>
</evidence>
<sequence>MVKKSELSLKDVVDISRGKKLGYIEDVEIDLDKGKIKAFVVPAHPSKVMRFFTKKSDLVINWEDIKKIGEDVILVNLNNDGQV</sequence>
<evidence type="ECO:0000313" key="2">
    <source>
        <dbReference type="EMBL" id="ACL69674.1"/>
    </source>
</evidence>
<dbReference type="STRING" id="373903.Hore_09180"/>
<dbReference type="NCBIfam" id="TIGR02888">
    <property type="entry name" value="spore_YlmC_YmxH"/>
    <property type="match status" value="1"/>
</dbReference>
<dbReference type="EMBL" id="CP001098">
    <property type="protein sequence ID" value="ACL69674.1"/>
    <property type="molecule type" value="Genomic_DNA"/>
</dbReference>
<accession>B8CWK5</accession>
<dbReference type="PANTHER" id="PTHR40061">
    <property type="entry name" value="SPORULATION PROTEIN YLMC-RELATED"/>
    <property type="match status" value="1"/>
</dbReference>